<evidence type="ECO:0000313" key="3">
    <source>
        <dbReference type="EMBL" id="GIY98831.1"/>
    </source>
</evidence>
<evidence type="ECO:0000313" key="4">
    <source>
        <dbReference type="Proteomes" id="UP001054945"/>
    </source>
</evidence>
<proteinExistence type="predicted"/>
<name>A0AAV4XUV1_CAEEX</name>
<sequence>MYRNSGIKGVRPQKNRTKKKRKDSIFSSLIKSKEQVPFSGLKHSRNRAIFQSQELRPSEGRFPLVTIFYWCIFLGFVSEAIVLGESIPERKYWNIGLKKCAKRTKQRRKKRQYFLLSKEKNESLFPDRSISKMKRSSSRRSSFRVKIAFTGQCFLPVFFLALFQRPLCRERVKFVIVLRTIHLSQQRASVIERARSLTKLGIGKNTIFTGSINNGSKLTFD</sequence>
<keyword evidence="2" id="KW-1133">Transmembrane helix</keyword>
<reference evidence="3 4" key="1">
    <citation type="submission" date="2021-06" db="EMBL/GenBank/DDBJ databases">
        <title>Caerostris extrusa draft genome.</title>
        <authorList>
            <person name="Kono N."/>
            <person name="Arakawa K."/>
        </authorList>
    </citation>
    <scope>NUCLEOTIDE SEQUENCE [LARGE SCALE GENOMIC DNA]</scope>
</reference>
<keyword evidence="2" id="KW-0472">Membrane</keyword>
<keyword evidence="4" id="KW-1185">Reference proteome</keyword>
<organism evidence="3 4">
    <name type="scientific">Caerostris extrusa</name>
    <name type="common">Bark spider</name>
    <name type="synonym">Caerostris bankana</name>
    <dbReference type="NCBI Taxonomy" id="172846"/>
    <lineage>
        <taxon>Eukaryota</taxon>
        <taxon>Metazoa</taxon>
        <taxon>Ecdysozoa</taxon>
        <taxon>Arthropoda</taxon>
        <taxon>Chelicerata</taxon>
        <taxon>Arachnida</taxon>
        <taxon>Araneae</taxon>
        <taxon>Araneomorphae</taxon>
        <taxon>Entelegynae</taxon>
        <taxon>Araneoidea</taxon>
        <taxon>Araneidae</taxon>
        <taxon>Caerostris</taxon>
    </lineage>
</organism>
<feature type="region of interest" description="Disordered" evidence="1">
    <location>
        <begin position="1"/>
        <end position="22"/>
    </location>
</feature>
<feature type="compositionally biased region" description="Basic residues" evidence="1">
    <location>
        <begin position="11"/>
        <end position="22"/>
    </location>
</feature>
<dbReference type="Proteomes" id="UP001054945">
    <property type="component" value="Unassembled WGS sequence"/>
</dbReference>
<dbReference type="EMBL" id="BPLR01018343">
    <property type="protein sequence ID" value="GIY98831.1"/>
    <property type="molecule type" value="Genomic_DNA"/>
</dbReference>
<evidence type="ECO:0000256" key="2">
    <source>
        <dbReference type="SAM" id="Phobius"/>
    </source>
</evidence>
<feature type="transmembrane region" description="Helical" evidence="2">
    <location>
        <begin position="143"/>
        <end position="163"/>
    </location>
</feature>
<dbReference type="AlphaFoldDB" id="A0AAV4XUV1"/>
<comment type="caution">
    <text evidence="3">The sequence shown here is derived from an EMBL/GenBank/DDBJ whole genome shotgun (WGS) entry which is preliminary data.</text>
</comment>
<feature type="transmembrane region" description="Helical" evidence="2">
    <location>
        <begin position="62"/>
        <end position="83"/>
    </location>
</feature>
<keyword evidence="2" id="KW-0812">Transmembrane</keyword>
<gene>
    <name evidence="3" type="ORF">CEXT_490491</name>
</gene>
<protein>
    <submittedName>
        <fullName evidence="3">Uncharacterized protein</fullName>
    </submittedName>
</protein>
<evidence type="ECO:0000256" key="1">
    <source>
        <dbReference type="SAM" id="MobiDB-lite"/>
    </source>
</evidence>
<accession>A0AAV4XUV1</accession>